<evidence type="ECO:0000313" key="7">
    <source>
        <dbReference type="Proteomes" id="UP000466345"/>
    </source>
</evidence>
<evidence type="ECO:0000256" key="4">
    <source>
        <dbReference type="ARBA" id="ARBA00022807"/>
    </source>
</evidence>
<keyword evidence="3" id="KW-0378">Hydrolase</keyword>
<reference evidence="6 7" key="1">
    <citation type="submission" date="2019-10" db="EMBL/GenBank/DDBJ databases">
        <title>Streptomyces smaragdinus sp. nov. and Streptomyces fabii sp. nov., isolated from the gut of fungus growing-termite Macrotermes natalensis.</title>
        <authorList>
            <person name="Schwitalla J."/>
            <person name="Benndorf R."/>
            <person name="Martin K."/>
            <person name="De Beer W."/>
            <person name="Kaster A.-K."/>
            <person name="Vollmers J."/>
            <person name="Poulsen M."/>
            <person name="Beemelmanns C."/>
        </authorList>
    </citation>
    <scope>NUCLEOTIDE SEQUENCE [LARGE SCALE GENOMIC DNA]</scope>
    <source>
        <strain evidence="6 7">RB5</strain>
    </source>
</reference>
<organism evidence="6 7">
    <name type="scientific">Streptomyces smaragdinus</name>
    <dbReference type="NCBI Taxonomy" id="2585196"/>
    <lineage>
        <taxon>Bacteria</taxon>
        <taxon>Bacillati</taxon>
        <taxon>Actinomycetota</taxon>
        <taxon>Actinomycetes</taxon>
        <taxon>Kitasatosporales</taxon>
        <taxon>Streptomycetaceae</taxon>
        <taxon>Streptomyces</taxon>
    </lineage>
</organism>
<dbReference type="EMBL" id="WEGJ01000012">
    <property type="protein sequence ID" value="MQY13409.1"/>
    <property type="molecule type" value="Genomic_DNA"/>
</dbReference>
<keyword evidence="4" id="KW-0788">Thiol protease</keyword>
<dbReference type="AlphaFoldDB" id="A0A7K0CIU1"/>
<evidence type="ECO:0000256" key="1">
    <source>
        <dbReference type="ARBA" id="ARBA00007074"/>
    </source>
</evidence>
<comment type="similarity">
    <text evidence="1">Belongs to the peptidase C40 family.</text>
</comment>
<comment type="caution">
    <text evidence="6">The sequence shown here is derived from an EMBL/GenBank/DDBJ whole genome shotgun (WGS) entry which is preliminary data.</text>
</comment>
<dbReference type="SUPFAM" id="SSF54001">
    <property type="entry name" value="Cysteine proteinases"/>
    <property type="match status" value="1"/>
</dbReference>
<evidence type="ECO:0000256" key="2">
    <source>
        <dbReference type="ARBA" id="ARBA00022670"/>
    </source>
</evidence>
<dbReference type="InterPro" id="IPR051794">
    <property type="entry name" value="PG_Endopeptidase_C40"/>
</dbReference>
<dbReference type="PROSITE" id="PS51935">
    <property type="entry name" value="NLPC_P60"/>
    <property type="match status" value="1"/>
</dbReference>
<keyword evidence="2" id="KW-0645">Protease</keyword>
<dbReference type="PANTHER" id="PTHR47359">
    <property type="entry name" value="PEPTIDOGLYCAN DL-ENDOPEPTIDASE CWLO"/>
    <property type="match status" value="1"/>
</dbReference>
<dbReference type="InterPro" id="IPR000064">
    <property type="entry name" value="NLP_P60_dom"/>
</dbReference>
<evidence type="ECO:0000259" key="5">
    <source>
        <dbReference type="PROSITE" id="PS51935"/>
    </source>
</evidence>
<keyword evidence="7" id="KW-1185">Reference proteome</keyword>
<proteinExistence type="inferred from homology"/>
<dbReference type="PANTHER" id="PTHR47359:SF3">
    <property type="entry name" value="NLP_P60 DOMAIN-CONTAINING PROTEIN-RELATED"/>
    <property type="match status" value="1"/>
</dbReference>
<name>A0A7K0CIU1_9ACTN</name>
<dbReference type="GO" id="GO:0006508">
    <property type="term" value="P:proteolysis"/>
    <property type="evidence" value="ECO:0007669"/>
    <property type="project" value="UniProtKB-KW"/>
</dbReference>
<dbReference type="Pfam" id="PF00877">
    <property type="entry name" value="NLPC_P60"/>
    <property type="match status" value="1"/>
</dbReference>
<accession>A0A7K0CIU1</accession>
<dbReference type="Proteomes" id="UP000466345">
    <property type="component" value="Unassembled WGS sequence"/>
</dbReference>
<dbReference type="InterPro" id="IPR038765">
    <property type="entry name" value="Papain-like_cys_pep_sf"/>
</dbReference>
<gene>
    <name evidence="6" type="ORF">SRB5_35570</name>
</gene>
<evidence type="ECO:0000313" key="6">
    <source>
        <dbReference type="EMBL" id="MQY13409.1"/>
    </source>
</evidence>
<sequence>MFESAPLSLVATDTMPLKPHITSHRKPRRSSGPVRVLRAGVAGGALATLVATASPASAADAESPAEATAELPVLPFADSDIALPEPAKAAGVRVQEGVEALEQSALRTAVRAEADEAGAAALKAATEKHEAAVAREAARKEAAERAAEARASRTATRTDLGTTAATGSAATVISFLEAQVGKAYVMGGTGPSAYDCSGLTQAAFRTIGVSLPRTAAEQSTAGTQIPVSQVRAGDLVFWGGVGSAYHVAVYIGGGQYLDAANPSKGVVIQQMSYYMPTSAVRVL</sequence>
<dbReference type="Gene3D" id="3.90.1720.10">
    <property type="entry name" value="endopeptidase domain like (from Nostoc punctiforme)"/>
    <property type="match status" value="1"/>
</dbReference>
<feature type="domain" description="NlpC/P60" evidence="5">
    <location>
        <begin position="166"/>
        <end position="283"/>
    </location>
</feature>
<dbReference type="GO" id="GO:0008234">
    <property type="term" value="F:cysteine-type peptidase activity"/>
    <property type="evidence" value="ECO:0007669"/>
    <property type="project" value="UniProtKB-KW"/>
</dbReference>
<protein>
    <recommendedName>
        <fullName evidence="5">NlpC/P60 domain-containing protein</fullName>
    </recommendedName>
</protein>
<evidence type="ECO:0000256" key="3">
    <source>
        <dbReference type="ARBA" id="ARBA00022801"/>
    </source>
</evidence>